<name>A0A6J6NHY3_9ZZZZ</name>
<dbReference type="AlphaFoldDB" id="A0A6J6NHY3"/>
<evidence type="ECO:0000313" key="1">
    <source>
        <dbReference type="EMBL" id="CAB4684083.1"/>
    </source>
</evidence>
<protein>
    <submittedName>
        <fullName evidence="1">Unannotated protein</fullName>
    </submittedName>
</protein>
<accession>A0A6J6NHY3</accession>
<dbReference type="EMBL" id="CAEZXL010000054">
    <property type="protein sequence ID" value="CAB4684083.1"/>
    <property type="molecule type" value="Genomic_DNA"/>
</dbReference>
<organism evidence="1">
    <name type="scientific">freshwater metagenome</name>
    <dbReference type="NCBI Taxonomy" id="449393"/>
    <lineage>
        <taxon>unclassified sequences</taxon>
        <taxon>metagenomes</taxon>
        <taxon>ecological metagenomes</taxon>
    </lineage>
</organism>
<sequence>MSVYSALGMQPYRMKSGKVDTTLSKPGKAAASGDPINANFVNNLKTYVLTPDGANWKSNGFYSPWNTAGVDCEPDFKAGKIPYAILGNWQPDLLSSAIVATAQPVPGITAGTYGNAFGSVSGALLTSFASSKGNLAAAKSLLNYFGSRAGQRDYQKIEKRPHANAKASKFGNSFQKAFANAAGLASIPQIGSYLDGTGGNSWWSLAGNYWYRVAINGENLTTTTTNLSALLKANVVAGSK</sequence>
<gene>
    <name evidence="1" type="ORF">UFOPK2373_00432</name>
</gene>
<dbReference type="SUPFAM" id="SSF53850">
    <property type="entry name" value="Periplasmic binding protein-like II"/>
    <property type="match status" value="1"/>
</dbReference>
<reference evidence="1" key="1">
    <citation type="submission" date="2020-05" db="EMBL/GenBank/DDBJ databases">
        <authorList>
            <person name="Chiriac C."/>
            <person name="Salcher M."/>
            <person name="Ghai R."/>
            <person name="Kavagutti S V."/>
        </authorList>
    </citation>
    <scope>NUCLEOTIDE SEQUENCE</scope>
</reference>
<proteinExistence type="predicted"/>
<dbReference type="Gene3D" id="3.40.190.10">
    <property type="entry name" value="Periplasmic binding protein-like II"/>
    <property type="match status" value="2"/>
</dbReference>